<evidence type="ECO:0000259" key="1">
    <source>
        <dbReference type="Pfam" id="PF00278"/>
    </source>
</evidence>
<dbReference type="GO" id="GO:0042978">
    <property type="term" value="F:ornithine decarboxylase activator activity"/>
    <property type="evidence" value="ECO:0007669"/>
    <property type="project" value="TreeGrafter"/>
</dbReference>
<keyword evidence="3" id="KW-1185">Reference proteome</keyword>
<protein>
    <submittedName>
        <fullName evidence="2">Antizyme inhibitor 1</fullName>
    </submittedName>
</protein>
<sequence>MNEGVYGPFSHKLLGKSIAVPSVHKHALCAEEGVFPSSLWGPTLDQLDQVVERCLLPELSVGDWLCFSNMGVCGLEEFSCLSNTPQLPVYYTVSTCDWYEMQEAGVTLDSAMKNFSLVEYSA</sequence>
<dbReference type="Pfam" id="PF00278">
    <property type="entry name" value="Orn_DAP_Arg_deC"/>
    <property type="match status" value="1"/>
</dbReference>
<dbReference type="Gene3D" id="2.40.37.10">
    <property type="entry name" value="Lyase, Ornithine Decarboxylase, Chain A, domain 1"/>
    <property type="match status" value="1"/>
</dbReference>
<evidence type="ECO:0000313" key="3">
    <source>
        <dbReference type="Proteomes" id="UP001228049"/>
    </source>
</evidence>
<dbReference type="GO" id="GO:0005737">
    <property type="term" value="C:cytoplasm"/>
    <property type="evidence" value="ECO:0007669"/>
    <property type="project" value="TreeGrafter"/>
</dbReference>
<dbReference type="InterPro" id="IPR002433">
    <property type="entry name" value="Orn_de-COase"/>
</dbReference>
<reference evidence="2" key="1">
    <citation type="submission" date="2023-04" db="EMBL/GenBank/DDBJ databases">
        <title>Chromosome-level genome of Chaenocephalus aceratus.</title>
        <authorList>
            <person name="Park H."/>
        </authorList>
    </citation>
    <scope>NUCLEOTIDE SEQUENCE</scope>
    <source>
        <strain evidence="2">DE</strain>
        <tissue evidence="2">Muscle</tissue>
    </source>
</reference>
<dbReference type="GO" id="GO:0004586">
    <property type="term" value="F:ornithine decarboxylase activity"/>
    <property type="evidence" value="ECO:0007669"/>
    <property type="project" value="TreeGrafter"/>
</dbReference>
<dbReference type="PANTHER" id="PTHR11482:SF7">
    <property type="entry name" value="ANTIZYME INHIBITOR 1"/>
    <property type="match status" value="1"/>
</dbReference>
<feature type="domain" description="Orn/DAP/Arg decarboxylase 2 C-terminal" evidence="1">
    <location>
        <begin position="2"/>
        <end position="71"/>
    </location>
</feature>
<dbReference type="GO" id="GO:0042177">
    <property type="term" value="P:negative regulation of protein catabolic process"/>
    <property type="evidence" value="ECO:0007669"/>
    <property type="project" value="TreeGrafter"/>
</dbReference>
<dbReference type="InterPro" id="IPR022643">
    <property type="entry name" value="De-COase2_C"/>
</dbReference>
<dbReference type="GO" id="GO:0033387">
    <property type="term" value="P:putrescine biosynthetic process from arginine, via ornithine"/>
    <property type="evidence" value="ECO:0007669"/>
    <property type="project" value="TreeGrafter"/>
</dbReference>
<evidence type="ECO:0000313" key="2">
    <source>
        <dbReference type="EMBL" id="KAK1880912.1"/>
    </source>
</evidence>
<dbReference type="EMBL" id="JASDAP010000025">
    <property type="protein sequence ID" value="KAK1880912.1"/>
    <property type="molecule type" value="Genomic_DNA"/>
</dbReference>
<dbReference type="AlphaFoldDB" id="A0AAD9EXC4"/>
<dbReference type="Proteomes" id="UP001228049">
    <property type="component" value="Unassembled WGS sequence"/>
</dbReference>
<dbReference type="PANTHER" id="PTHR11482">
    <property type="entry name" value="ARGININE/DIAMINOPIMELATE/ORNITHINE DECARBOXYLASE"/>
    <property type="match status" value="1"/>
</dbReference>
<dbReference type="GO" id="GO:1902269">
    <property type="term" value="P:positive regulation of polyamine transmembrane transport"/>
    <property type="evidence" value="ECO:0007669"/>
    <property type="project" value="TreeGrafter"/>
</dbReference>
<comment type="caution">
    <text evidence="2">The sequence shown here is derived from an EMBL/GenBank/DDBJ whole genome shotgun (WGS) entry which is preliminary data.</text>
</comment>
<dbReference type="SUPFAM" id="SSF50621">
    <property type="entry name" value="Alanine racemase C-terminal domain-like"/>
    <property type="match status" value="1"/>
</dbReference>
<organism evidence="2 3">
    <name type="scientific">Dissostichus eleginoides</name>
    <name type="common">Patagonian toothfish</name>
    <name type="synonym">Dissostichus amissus</name>
    <dbReference type="NCBI Taxonomy" id="100907"/>
    <lineage>
        <taxon>Eukaryota</taxon>
        <taxon>Metazoa</taxon>
        <taxon>Chordata</taxon>
        <taxon>Craniata</taxon>
        <taxon>Vertebrata</taxon>
        <taxon>Euteleostomi</taxon>
        <taxon>Actinopterygii</taxon>
        <taxon>Neopterygii</taxon>
        <taxon>Teleostei</taxon>
        <taxon>Neoteleostei</taxon>
        <taxon>Acanthomorphata</taxon>
        <taxon>Eupercaria</taxon>
        <taxon>Perciformes</taxon>
        <taxon>Notothenioidei</taxon>
        <taxon>Nototheniidae</taxon>
        <taxon>Dissostichus</taxon>
    </lineage>
</organism>
<name>A0AAD9EXC4_DISEL</name>
<proteinExistence type="predicted"/>
<accession>A0AAD9EXC4</accession>
<dbReference type="InterPro" id="IPR009006">
    <property type="entry name" value="Ala_racemase/Decarboxylase_C"/>
</dbReference>
<gene>
    <name evidence="2" type="ORF">KUDE01_026430</name>
</gene>
<dbReference type="PRINTS" id="PR01182">
    <property type="entry name" value="ORNDCRBXLASE"/>
</dbReference>